<feature type="region of interest" description="Disordered" evidence="9">
    <location>
        <begin position="296"/>
        <end position="350"/>
    </location>
</feature>
<feature type="region of interest" description="Disordered" evidence="9">
    <location>
        <begin position="365"/>
        <end position="409"/>
    </location>
</feature>
<evidence type="ECO:0000313" key="11">
    <source>
        <dbReference type="Proteomes" id="UP001140949"/>
    </source>
</evidence>
<keyword evidence="2" id="KW-1003">Cell membrane</keyword>
<feature type="coiled-coil region" evidence="8">
    <location>
        <begin position="125"/>
        <end position="173"/>
    </location>
</feature>
<reference evidence="10" key="2">
    <citation type="submission" date="2023-04" db="EMBL/GenBank/DDBJ databases">
        <authorList>
            <person name="Bruccoleri R.E."/>
            <person name="Oakeley E.J."/>
            <person name="Faust A.-M."/>
            <person name="Dessus-Babus S."/>
            <person name="Altorfer M."/>
            <person name="Burckhardt D."/>
            <person name="Oertli M."/>
            <person name="Naumann U."/>
            <person name="Petersen F."/>
            <person name="Wong J."/>
        </authorList>
    </citation>
    <scope>NUCLEOTIDE SEQUENCE</scope>
    <source>
        <strain evidence="10">GSM-AAB239-AS_SAM_17_03QT</strain>
        <tissue evidence="10">Leaf</tissue>
    </source>
</reference>
<keyword evidence="11" id="KW-1185">Reference proteome</keyword>
<dbReference type="InterPro" id="IPR055282">
    <property type="entry name" value="PPI1-4"/>
</dbReference>
<evidence type="ECO:0000256" key="2">
    <source>
        <dbReference type="ARBA" id="ARBA00022475"/>
    </source>
</evidence>
<keyword evidence="5 8" id="KW-0175">Coiled coil</keyword>
<keyword evidence="3" id="KW-0812">Transmembrane</keyword>
<comment type="caution">
    <text evidence="10">The sequence shown here is derived from an EMBL/GenBank/DDBJ whole genome shotgun (WGS) entry which is preliminary data.</text>
</comment>
<evidence type="ECO:0000256" key="7">
    <source>
        <dbReference type="ARBA" id="ARBA00038080"/>
    </source>
</evidence>
<organism evidence="10 11">
    <name type="scientific">Iris pallida</name>
    <name type="common">Sweet iris</name>
    <dbReference type="NCBI Taxonomy" id="29817"/>
    <lineage>
        <taxon>Eukaryota</taxon>
        <taxon>Viridiplantae</taxon>
        <taxon>Streptophyta</taxon>
        <taxon>Embryophyta</taxon>
        <taxon>Tracheophyta</taxon>
        <taxon>Spermatophyta</taxon>
        <taxon>Magnoliopsida</taxon>
        <taxon>Liliopsida</taxon>
        <taxon>Asparagales</taxon>
        <taxon>Iridaceae</taxon>
        <taxon>Iridoideae</taxon>
        <taxon>Irideae</taxon>
        <taxon>Iris</taxon>
    </lineage>
</organism>
<evidence type="ECO:0000256" key="4">
    <source>
        <dbReference type="ARBA" id="ARBA00022989"/>
    </source>
</evidence>
<dbReference type="Proteomes" id="UP001140949">
    <property type="component" value="Unassembled WGS sequence"/>
</dbReference>
<dbReference type="AlphaFoldDB" id="A0AAX6IHN4"/>
<comment type="subcellular location">
    <subcellularLocation>
        <location evidence="1">Cell membrane</location>
        <topology evidence="1">Single-pass membrane protein</topology>
    </subcellularLocation>
</comment>
<evidence type="ECO:0000256" key="8">
    <source>
        <dbReference type="SAM" id="Coils"/>
    </source>
</evidence>
<feature type="compositionally biased region" description="Basic and acidic residues" evidence="9">
    <location>
        <begin position="365"/>
        <end position="401"/>
    </location>
</feature>
<keyword evidence="6" id="KW-0472">Membrane</keyword>
<dbReference type="PANTHER" id="PTHR32219">
    <property type="entry name" value="RNA-BINDING PROTEIN YLMH-RELATED"/>
    <property type="match status" value="1"/>
</dbReference>
<evidence type="ECO:0000313" key="10">
    <source>
        <dbReference type="EMBL" id="KAJ6852850.1"/>
    </source>
</evidence>
<reference evidence="10" key="1">
    <citation type="journal article" date="2023" name="GigaByte">
        <title>Genome assembly of the bearded iris, Iris pallida Lam.</title>
        <authorList>
            <person name="Bruccoleri R.E."/>
            <person name="Oakeley E.J."/>
            <person name="Faust A.M.E."/>
            <person name="Altorfer M."/>
            <person name="Dessus-Babus S."/>
            <person name="Burckhardt D."/>
            <person name="Oertli M."/>
            <person name="Naumann U."/>
            <person name="Petersen F."/>
            <person name="Wong J."/>
        </authorList>
    </citation>
    <scope>NUCLEOTIDE SEQUENCE</scope>
    <source>
        <strain evidence="10">GSM-AAB239-AS_SAM_17_03QT</strain>
    </source>
</reference>
<dbReference type="PANTHER" id="PTHR32219:SF2">
    <property type="entry name" value="PROTON PUMP-INTERACTOR 1"/>
    <property type="match status" value="1"/>
</dbReference>
<evidence type="ECO:0000256" key="6">
    <source>
        <dbReference type="ARBA" id="ARBA00023136"/>
    </source>
</evidence>
<accession>A0AAX6IHN4</accession>
<protein>
    <submittedName>
        <fullName evidence="10">Proton pump-interactor 1</fullName>
    </submittedName>
</protein>
<sequence>MSQLQPVLKENKKYWTVIEEKRKEREPLQAALGQLRTENTAAREKSMGFCSSEEELDDLIRSLHYQIQHESNTLSEEKQLLKEIKQLEATREKVIANAAIKAKIQDSKGQQDAIQDQVKLLGADLNEVFKEKEAIKAQMTQLLEKVKVAEDAIKSLEDELGSITERRNKALQTLNGLRRVHDEANACFYQNRLLLNMAKDLAVKKDVKGLEELSHREVDKFVKQYSSDKTFRDDYEKRILSSLDSRQLSRDGCMRNPDEKPIIVEASPAVKLEPASLEVIPKKVKEVVKPYMPVDTVSTKKPQGTKKAQGDELTRSIEVDMSEDARKTQDLQKPIKESKEIDPSKLKEMRREEEIAKAKLAMERKKKLAEKAEAKAAARAQKEAEKKQKAREGEESKKEGRNGGTYSAS</sequence>
<dbReference type="GO" id="GO:0005886">
    <property type="term" value="C:plasma membrane"/>
    <property type="evidence" value="ECO:0007669"/>
    <property type="project" value="UniProtKB-SubCell"/>
</dbReference>
<comment type="similarity">
    <text evidence="7">Belongs to the plant Proton pump-interactor protein family.</text>
</comment>
<keyword evidence="4" id="KW-1133">Transmembrane helix</keyword>
<evidence type="ECO:0000256" key="1">
    <source>
        <dbReference type="ARBA" id="ARBA00004162"/>
    </source>
</evidence>
<gene>
    <name evidence="10" type="ORF">M6B38_252620</name>
</gene>
<proteinExistence type="inferred from homology"/>
<name>A0AAX6IHN4_IRIPA</name>
<evidence type="ECO:0000256" key="3">
    <source>
        <dbReference type="ARBA" id="ARBA00022692"/>
    </source>
</evidence>
<evidence type="ECO:0000256" key="5">
    <source>
        <dbReference type="ARBA" id="ARBA00023054"/>
    </source>
</evidence>
<evidence type="ECO:0000256" key="9">
    <source>
        <dbReference type="SAM" id="MobiDB-lite"/>
    </source>
</evidence>
<dbReference type="EMBL" id="JANAVB010001400">
    <property type="protein sequence ID" value="KAJ6852850.1"/>
    <property type="molecule type" value="Genomic_DNA"/>
</dbReference>
<feature type="compositionally biased region" description="Basic and acidic residues" evidence="9">
    <location>
        <begin position="308"/>
        <end position="350"/>
    </location>
</feature>